<evidence type="ECO:0000313" key="2">
    <source>
        <dbReference type="Proteomes" id="UP000809137"/>
    </source>
</evidence>
<accession>A0ABS1Z3V0</accession>
<dbReference type="EMBL" id="JAFCXS010000003">
    <property type="protein sequence ID" value="MBM0747068.1"/>
    <property type="molecule type" value="Genomic_DNA"/>
</dbReference>
<comment type="caution">
    <text evidence="1">The sequence shown here is derived from an EMBL/GenBank/DDBJ whole genome shotgun (WGS) entry which is preliminary data.</text>
</comment>
<name>A0ABS1Z3V0_9GAMM</name>
<keyword evidence="2" id="KW-1185">Reference proteome</keyword>
<sequence length="136" mass="15595">MLVLCNSTSGKDLPQNARVMGETDETQFTPLEIGVEYKVYGMMFYPTRTDLLICPENSKPLWVPSNIFNMLDDTLPVGWGVVMTERVEGYTDLHEAFGINAICGYLELIRSYKHYIGIMERDADELIKFYTYKLSC</sequence>
<protein>
    <submittedName>
        <fullName evidence="1">Uncharacterized protein</fullName>
    </submittedName>
</protein>
<organism evidence="1 2">
    <name type="scientific">Pantoea eucrina</name>
    <dbReference type="NCBI Taxonomy" id="472693"/>
    <lineage>
        <taxon>Bacteria</taxon>
        <taxon>Pseudomonadati</taxon>
        <taxon>Pseudomonadota</taxon>
        <taxon>Gammaproteobacteria</taxon>
        <taxon>Enterobacterales</taxon>
        <taxon>Erwiniaceae</taxon>
        <taxon>Pantoea</taxon>
    </lineage>
</organism>
<proteinExistence type="predicted"/>
<dbReference type="Proteomes" id="UP000809137">
    <property type="component" value="Unassembled WGS sequence"/>
</dbReference>
<reference evidence="1 2" key="1">
    <citation type="submission" date="2021-01" db="EMBL/GenBank/DDBJ databases">
        <title>Complete genome sequence of Pantoea eucrina OB49, a heavy metal tolerant bacterium with PGPR potential isolated from wheat in Algeria.</title>
        <authorList>
            <person name="Lekired A."/>
            <person name="Ouzari I.H."/>
        </authorList>
    </citation>
    <scope>NUCLEOTIDE SEQUENCE [LARGE SCALE GENOMIC DNA]</scope>
    <source>
        <strain evidence="1 2">OB49</strain>
    </source>
</reference>
<gene>
    <name evidence="1" type="ORF">JJB79_06500</name>
</gene>
<evidence type="ECO:0000313" key="1">
    <source>
        <dbReference type="EMBL" id="MBM0747068.1"/>
    </source>
</evidence>
<dbReference type="GeneID" id="84690602"/>
<dbReference type="RefSeq" id="WP_144380274.1">
    <property type="nucleotide sequence ID" value="NZ_CP083448.1"/>
</dbReference>